<dbReference type="InterPro" id="IPR013898">
    <property type="entry name" value="Atg43"/>
</dbReference>
<dbReference type="AlphaFoldDB" id="A0A9P6M3H3"/>
<evidence type="ECO:0000256" key="2">
    <source>
        <dbReference type="SAM" id="Phobius"/>
    </source>
</evidence>
<organism evidence="3 4">
    <name type="scientific">Modicella reniformis</name>
    <dbReference type="NCBI Taxonomy" id="1440133"/>
    <lineage>
        <taxon>Eukaryota</taxon>
        <taxon>Fungi</taxon>
        <taxon>Fungi incertae sedis</taxon>
        <taxon>Mucoromycota</taxon>
        <taxon>Mortierellomycotina</taxon>
        <taxon>Mortierellomycetes</taxon>
        <taxon>Mortierellales</taxon>
        <taxon>Mortierellaceae</taxon>
        <taxon>Modicella</taxon>
    </lineage>
</organism>
<dbReference type="EMBL" id="JAAAHW010006246">
    <property type="protein sequence ID" value="KAF9963943.1"/>
    <property type="molecule type" value="Genomic_DNA"/>
</dbReference>
<evidence type="ECO:0000313" key="4">
    <source>
        <dbReference type="Proteomes" id="UP000749646"/>
    </source>
</evidence>
<protein>
    <submittedName>
        <fullName evidence="3">Uncharacterized protein</fullName>
    </submittedName>
</protein>
<dbReference type="PANTHER" id="PTHR38699:SF1">
    <property type="entry name" value="MITOPHAGY RECEPTOR ATG43"/>
    <property type="match status" value="1"/>
</dbReference>
<comment type="caution">
    <text evidence="3">The sequence shown here is derived from an EMBL/GenBank/DDBJ whole genome shotgun (WGS) entry which is preliminary data.</text>
</comment>
<dbReference type="OrthoDB" id="2434990at2759"/>
<evidence type="ECO:0000313" key="3">
    <source>
        <dbReference type="EMBL" id="KAF9963943.1"/>
    </source>
</evidence>
<accession>A0A9P6M3H3</accession>
<proteinExistence type="predicted"/>
<keyword evidence="2" id="KW-0472">Membrane</keyword>
<feature type="region of interest" description="Disordered" evidence="1">
    <location>
        <begin position="1"/>
        <end position="107"/>
    </location>
</feature>
<dbReference type="GO" id="GO:0140580">
    <property type="term" value="F:mitochondrion autophagosome adaptor activity"/>
    <property type="evidence" value="ECO:0007669"/>
    <property type="project" value="InterPro"/>
</dbReference>
<reference evidence="3" key="1">
    <citation type="journal article" date="2020" name="Fungal Divers.">
        <title>Resolving the Mortierellaceae phylogeny through synthesis of multi-gene phylogenetics and phylogenomics.</title>
        <authorList>
            <person name="Vandepol N."/>
            <person name="Liber J."/>
            <person name="Desiro A."/>
            <person name="Na H."/>
            <person name="Kennedy M."/>
            <person name="Barry K."/>
            <person name="Grigoriev I.V."/>
            <person name="Miller A.N."/>
            <person name="O'Donnell K."/>
            <person name="Stajich J.E."/>
            <person name="Bonito G."/>
        </authorList>
    </citation>
    <scope>NUCLEOTIDE SEQUENCE</scope>
    <source>
        <strain evidence="3">MES-2147</strain>
    </source>
</reference>
<feature type="compositionally biased region" description="Low complexity" evidence="1">
    <location>
        <begin position="23"/>
        <end position="34"/>
    </location>
</feature>
<keyword evidence="4" id="KW-1185">Reference proteome</keyword>
<dbReference type="Proteomes" id="UP000749646">
    <property type="component" value="Unassembled WGS sequence"/>
</dbReference>
<keyword evidence="2" id="KW-0812">Transmembrane</keyword>
<name>A0A9P6M3H3_9FUNG</name>
<feature type="compositionally biased region" description="Basic residues" evidence="1">
    <location>
        <begin position="98"/>
        <end position="107"/>
    </location>
</feature>
<feature type="compositionally biased region" description="Polar residues" evidence="1">
    <location>
        <begin position="1"/>
        <end position="13"/>
    </location>
</feature>
<feature type="transmembrane region" description="Helical" evidence="2">
    <location>
        <begin position="193"/>
        <end position="213"/>
    </location>
</feature>
<gene>
    <name evidence="3" type="ORF">BGZ65_004905</name>
</gene>
<evidence type="ECO:0000256" key="1">
    <source>
        <dbReference type="SAM" id="MobiDB-lite"/>
    </source>
</evidence>
<dbReference type="GO" id="GO:0000423">
    <property type="term" value="P:mitophagy"/>
    <property type="evidence" value="ECO:0007669"/>
    <property type="project" value="InterPro"/>
</dbReference>
<dbReference type="PANTHER" id="PTHR38699">
    <property type="entry name" value="CHROMOSOME 1, WHOLE GENOME SHOTGUN SEQUENCE"/>
    <property type="match status" value="1"/>
</dbReference>
<keyword evidence="2" id="KW-1133">Transmembrane helix</keyword>
<sequence>MSDTIVQDTTSQPHHGIRRRPANDANDSDSASNSDIDKISPRSHSQQSSKSRDTSAAKAAGGSNKVGGGFRSSIFGRHHRTHKEGGPDSDSDSDDGHGRKRGRRRKRIAASASHLLAQAPAIPDQRFDTNYRKALNQIYETYAHETVLAQGTAAIAVGITMPSKASQLQSQHQVRAVPSIAARIAVMTLRDIIIMPFIQGFFWGFGTILLTMANQRSLGYHLRRTWRLVLGGNADEVPVTIRGEPARVRRTGQSGLGGIGLVSAGSGFGGPGPGPAGGFGRSSTTIY</sequence>